<dbReference type="HOGENOM" id="CLU_799838_0_0_1"/>
<keyword evidence="2" id="KW-0732">Signal</keyword>
<accession>E3LU63</accession>
<evidence type="ECO:0000256" key="1">
    <source>
        <dbReference type="SAM" id="Phobius"/>
    </source>
</evidence>
<evidence type="ECO:0000313" key="4">
    <source>
        <dbReference type="Proteomes" id="UP000008281"/>
    </source>
</evidence>
<evidence type="ECO:0008006" key="5">
    <source>
        <dbReference type="Google" id="ProtNLM"/>
    </source>
</evidence>
<dbReference type="EMBL" id="DS268415">
    <property type="protein sequence ID" value="EFP11123.1"/>
    <property type="molecule type" value="Genomic_DNA"/>
</dbReference>
<name>E3LU63_CAERE</name>
<keyword evidence="1" id="KW-1133">Transmembrane helix</keyword>
<reference evidence="3" key="1">
    <citation type="submission" date="2007-07" db="EMBL/GenBank/DDBJ databases">
        <title>PCAP assembly of the Caenorhabditis remanei genome.</title>
        <authorList>
            <consortium name="The Caenorhabditis remanei Sequencing Consortium"/>
            <person name="Wilson R.K."/>
        </authorList>
    </citation>
    <scope>NUCLEOTIDE SEQUENCE [LARGE SCALE GENOMIC DNA]</scope>
    <source>
        <strain evidence="3">PB4641</strain>
    </source>
</reference>
<feature type="signal peptide" evidence="2">
    <location>
        <begin position="1"/>
        <end position="16"/>
    </location>
</feature>
<feature type="transmembrane region" description="Helical" evidence="1">
    <location>
        <begin position="184"/>
        <end position="204"/>
    </location>
</feature>
<evidence type="ECO:0000256" key="2">
    <source>
        <dbReference type="SAM" id="SignalP"/>
    </source>
</evidence>
<dbReference type="InParanoid" id="E3LU63"/>
<sequence length="347" mass="40840">MFFLLFSFFLVQILNAHLIKNGEPEPIKTSPLEEIDAEIPPEQKNALYYFVILMFVTSTIVSTLLTGAFLVASIFLWRRFKHMKFFWFLSILTLSIFVLSILNLLINVPATLFSLLTKDFVKSGLFFCNFHSIISFFPDVFLFMSYIIDICHYTILFCNLVIAIQRCFVFFFRNIADRVFETPFIYLWMISIFVLSLLVVYAMMYNNCRYKYTMADEHYILNCQTVTVVNLPPPKGIQIVNTFYKVPELSIEFSDGNSTSIFASLYNLWHLYRPIYKNNGYEKVTDEENRNHNFEASVFYLLLFPNGDIRRRCNSFFLLFHINRNQKNGFCEIIGCWVTSEFKQSTT</sequence>
<dbReference type="OrthoDB" id="5848170at2759"/>
<dbReference type="PANTHER" id="PTHR31406:SF6">
    <property type="entry name" value="G-PROTEIN COUPLED RECEPTORS FAMILY 1 PROFILE DOMAIN-CONTAINING PROTEIN"/>
    <property type="match status" value="1"/>
</dbReference>
<feature type="chain" id="PRO_5003174593" description="G-protein coupled receptors family 1 profile domain-containing protein" evidence="2">
    <location>
        <begin position="17"/>
        <end position="347"/>
    </location>
</feature>
<dbReference type="eggNOG" id="ENOG502RR9X">
    <property type="taxonomic scope" value="Eukaryota"/>
</dbReference>
<feature type="transmembrane region" description="Helical" evidence="1">
    <location>
        <begin position="150"/>
        <end position="172"/>
    </location>
</feature>
<feature type="transmembrane region" description="Helical" evidence="1">
    <location>
        <begin position="47"/>
        <end position="76"/>
    </location>
</feature>
<keyword evidence="1" id="KW-0812">Transmembrane</keyword>
<keyword evidence="1" id="KW-0472">Membrane</keyword>
<organism evidence="4">
    <name type="scientific">Caenorhabditis remanei</name>
    <name type="common">Caenorhabditis vulgaris</name>
    <dbReference type="NCBI Taxonomy" id="31234"/>
    <lineage>
        <taxon>Eukaryota</taxon>
        <taxon>Metazoa</taxon>
        <taxon>Ecdysozoa</taxon>
        <taxon>Nematoda</taxon>
        <taxon>Chromadorea</taxon>
        <taxon>Rhabditida</taxon>
        <taxon>Rhabditina</taxon>
        <taxon>Rhabditomorpha</taxon>
        <taxon>Rhabditoidea</taxon>
        <taxon>Rhabditidae</taxon>
        <taxon>Peloderinae</taxon>
        <taxon>Caenorhabditis</taxon>
    </lineage>
</organism>
<gene>
    <name evidence="3" type="ORF">CRE_31024</name>
</gene>
<proteinExistence type="predicted"/>
<dbReference type="Pfam" id="PF04789">
    <property type="entry name" value="DUF621"/>
    <property type="match status" value="1"/>
</dbReference>
<keyword evidence="4" id="KW-1185">Reference proteome</keyword>
<feature type="transmembrane region" description="Helical" evidence="1">
    <location>
        <begin position="85"/>
        <end position="104"/>
    </location>
</feature>
<dbReference type="Proteomes" id="UP000008281">
    <property type="component" value="Unassembled WGS sequence"/>
</dbReference>
<evidence type="ECO:0000313" key="3">
    <source>
        <dbReference type="EMBL" id="EFP11123.1"/>
    </source>
</evidence>
<protein>
    <recommendedName>
        <fullName evidence="5">G-protein coupled receptors family 1 profile domain-containing protein</fullName>
    </recommendedName>
</protein>
<dbReference type="AlphaFoldDB" id="E3LU63"/>
<dbReference type="InterPro" id="IPR006874">
    <property type="entry name" value="DUF621"/>
</dbReference>
<dbReference type="PANTHER" id="PTHR31406">
    <property type="entry name" value="PROTEIN CBG06702-RELATED"/>
    <property type="match status" value="1"/>
</dbReference>